<accession>A0A401W8F2</accession>
<dbReference type="SUPFAM" id="SSF56645">
    <property type="entry name" value="Acyl-CoA dehydrogenase NM domain-like"/>
    <property type="match status" value="1"/>
</dbReference>
<dbReference type="InterPro" id="IPR013786">
    <property type="entry name" value="AcylCoA_DH/ox_N"/>
</dbReference>
<dbReference type="Pfam" id="PF02770">
    <property type="entry name" value="Acyl-CoA_dh_M"/>
    <property type="match status" value="1"/>
</dbReference>
<dbReference type="GO" id="GO:0003995">
    <property type="term" value="F:acyl-CoA dehydrogenase activity"/>
    <property type="evidence" value="ECO:0007669"/>
    <property type="project" value="InterPro"/>
</dbReference>
<dbReference type="Pfam" id="PF00441">
    <property type="entry name" value="Acyl-CoA_dh_1"/>
    <property type="match status" value="1"/>
</dbReference>
<dbReference type="FunFam" id="2.40.110.10:FF:000009">
    <property type="entry name" value="Acyl-CoA dehydrogenase"/>
    <property type="match status" value="1"/>
</dbReference>
<dbReference type="PANTHER" id="PTHR43884">
    <property type="entry name" value="ACYL-COA DEHYDROGENASE"/>
    <property type="match status" value="1"/>
</dbReference>
<dbReference type="InterPro" id="IPR009100">
    <property type="entry name" value="AcylCoA_DH/oxidase_NM_dom_sf"/>
</dbReference>
<proteinExistence type="inferred from homology"/>
<evidence type="ECO:0000313" key="10">
    <source>
        <dbReference type="EMBL" id="GCD45628.1"/>
    </source>
</evidence>
<dbReference type="PROSITE" id="PS00072">
    <property type="entry name" value="ACYL_COA_DH_1"/>
    <property type="match status" value="1"/>
</dbReference>
<dbReference type="AlphaFoldDB" id="A0A401W8F2"/>
<dbReference type="InterPro" id="IPR036250">
    <property type="entry name" value="AcylCo_DH-like_C"/>
</dbReference>
<evidence type="ECO:0000259" key="9">
    <source>
        <dbReference type="Pfam" id="PF02771"/>
    </source>
</evidence>
<protein>
    <submittedName>
        <fullName evidence="10">Acyl-CoA dehydrogenase</fullName>
    </submittedName>
</protein>
<dbReference type="FunFam" id="1.10.540.10:FF:000002">
    <property type="entry name" value="Acyl-CoA dehydrogenase FadE19"/>
    <property type="match status" value="1"/>
</dbReference>
<dbReference type="InterPro" id="IPR006089">
    <property type="entry name" value="Acyl-CoA_DH_CS"/>
</dbReference>
<reference evidence="10 11" key="1">
    <citation type="submission" date="2018-11" db="EMBL/GenBank/DDBJ databases">
        <title>Whole genome sequence of Streptomyces paromomycinus NBRC 15454(T).</title>
        <authorList>
            <person name="Komaki H."/>
            <person name="Tamura T."/>
        </authorList>
    </citation>
    <scope>NUCLEOTIDE SEQUENCE [LARGE SCALE GENOMIC DNA]</scope>
    <source>
        <strain evidence="10 11">NBRC 15454</strain>
    </source>
</reference>
<evidence type="ECO:0000256" key="2">
    <source>
        <dbReference type="ARBA" id="ARBA00009347"/>
    </source>
</evidence>
<evidence type="ECO:0000256" key="4">
    <source>
        <dbReference type="ARBA" id="ARBA00022827"/>
    </source>
</evidence>
<keyword evidence="4 6" id="KW-0274">FAD</keyword>
<dbReference type="PANTHER" id="PTHR43884:SF12">
    <property type="entry name" value="ISOVALERYL-COA DEHYDROGENASE, MITOCHONDRIAL-RELATED"/>
    <property type="match status" value="1"/>
</dbReference>
<evidence type="ECO:0000259" key="8">
    <source>
        <dbReference type="Pfam" id="PF02770"/>
    </source>
</evidence>
<comment type="caution">
    <text evidence="10">The sequence shown here is derived from an EMBL/GenBank/DDBJ whole genome shotgun (WGS) entry which is preliminary data.</text>
</comment>
<evidence type="ECO:0000256" key="3">
    <source>
        <dbReference type="ARBA" id="ARBA00022630"/>
    </source>
</evidence>
<dbReference type="FunFam" id="1.20.140.10:FF:000001">
    <property type="entry name" value="Acyl-CoA dehydrogenase"/>
    <property type="match status" value="1"/>
</dbReference>
<evidence type="ECO:0000259" key="7">
    <source>
        <dbReference type="Pfam" id="PF00441"/>
    </source>
</evidence>
<dbReference type="RefSeq" id="WP_125056151.1">
    <property type="nucleotide sequence ID" value="NZ_BHZD01000001.1"/>
</dbReference>
<dbReference type="Gene3D" id="1.20.140.10">
    <property type="entry name" value="Butyryl-CoA Dehydrogenase, subunit A, domain 3"/>
    <property type="match status" value="1"/>
</dbReference>
<keyword evidence="5 6" id="KW-0560">Oxidoreductase</keyword>
<name>A0A401W8F2_STREY</name>
<evidence type="ECO:0000256" key="6">
    <source>
        <dbReference type="RuleBase" id="RU362125"/>
    </source>
</evidence>
<dbReference type="SUPFAM" id="SSF47203">
    <property type="entry name" value="Acyl-CoA dehydrogenase C-terminal domain-like"/>
    <property type="match status" value="1"/>
</dbReference>
<dbReference type="PROSITE" id="PS00073">
    <property type="entry name" value="ACYL_COA_DH_2"/>
    <property type="match status" value="1"/>
</dbReference>
<comment type="similarity">
    <text evidence="2 6">Belongs to the acyl-CoA dehydrogenase family.</text>
</comment>
<dbReference type="InterPro" id="IPR006091">
    <property type="entry name" value="Acyl-CoA_Oxase/DH_mid-dom"/>
</dbReference>
<dbReference type="EMBL" id="BHZD01000001">
    <property type="protein sequence ID" value="GCD45628.1"/>
    <property type="molecule type" value="Genomic_DNA"/>
</dbReference>
<gene>
    <name evidence="10" type="ORF">GKJPGBOP_05365</name>
</gene>
<sequence>MSLDHRLSPELEELRRTVEAFAHDVVAPKIGEFYEQHEFPYEIVRDMGRMGLFGLPFPEEYGGMGGDYLALGIALEELARVDSSVAITLEAAVSLGAMPIYHFGTEEQKREWLPRMCTGEVLGAFGLTEPDGGSDAGATRTTAVREGDEWVINGSKCFITNSGTDITGLVTVTAVTGRKDDGSPLISSIIVPSGTPGFTVGAPYSKVGWNASDTRELSFSDVRVPAANLVGAEGRGYAQFLRILDEGRIAIAALATGLAQGCVDESVRYAKDRHAFGRPIGHNQAIQFKLADMEMRAHTSRLAWRDAASRLVHGEPFKKEAALAKLYSSEIAVDNAREATQIHGGYGFMNEYPVARMWRDSKILEIGEGTSEVQRLLIARELGV</sequence>
<dbReference type="GO" id="GO:0050660">
    <property type="term" value="F:flavin adenine dinucleotide binding"/>
    <property type="evidence" value="ECO:0007669"/>
    <property type="project" value="InterPro"/>
</dbReference>
<feature type="domain" description="Acyl-CoA dehydrogenase/oxidase N-terminal" evidence="9">
    <location>
        <begin position="8"/>
        <end position="120"/>
    </location>
</feature>
<dbReference type="Gene3D" id="1.10.540.10">
    <property type="entry name" value="Acyl-CoA dehydrogenase/oxidase, N-terminal domain"/>
    <property type="match status" value="1"/>
</dbReference>
<dbReference type="Pfam" id="PF02771">
    <property type="entry name" value="Acyl-CoA_dh_N"/>
    <property type="match status" value="1"/>
</dbReference>
<feature type="domain" description="Acyl-CoA dehydrogenase/oxidase C-terminal" evidence="7">
    <location>
        <begin position="234"/>
        <end position="382"/>
    </location>
</feature>
<keyword evidence="3 6" id="KW-0285">Flavoprotein</keyword>
<evidence type="ECO:0000313" key="11">
    <source>
        <dbReference type="Proteomes" id="UP000286746"/>
    </source>
</evidence>
<evidence type="ECO:0000256" key="1">
    <source>
        <dbReference type="ARBA" id="ARBA00001974"/>
    </source>
</evidence>
<evidence type="ECO:0000256" key="5">
    <source>
        <dbReference type="ARBA" id="ARBA00023002"/>
    </source>
</evidence>
<dbReference type="InterPro" id="IPR037069">
    <property type="entry name" value="AcylCoA_DH/ox_N_sf"/>
</dbReference>
<dbReference type="Gene3D" id="2.40.110.10">
    <property type="entry name" value="Butyryl-CoA Dehydrogenase, subunit A, domain 2"/>
    <property type="match status" value="1"/>
</dbReference>
<comment type="cofactor">
    <cofactor evidence="1 6">
        <name>FAD</name>
        <dbReference type="ChEBI" id="CHEBI:57692"/>
    </cofactor>
</comment>
<dbReference type="InterPro" id="IPR046373">
    <property type="entry name" value="Acyl-CoA_Oxase/DH_mid-dom_sf"/>
</dbReference>
<feature type="domain" description="Acyl-CoA oxidase/dehydrogenase middle" evidence="8">
    <location>
        <begin position="124"/>
        <end position="222"/>
    </location>
</feature>
<dbReference type="Proteomes" id="UP000286746">
    <property type="component" value="Unassembled WGS sequence"/>
</dbReference>
<dbReference type="PIRSF" id="PIRSF016578">
    <property type="entry name" value="HsaA"/>
    <property type="match status" value="1"/>
</dbReference>
<dbReference type="InterPro" id="IPR009075">
    <property type="entry name" value="AcylCo_DH/oxidase_C"/>
</dbReference>
<keyword evidence="11" id="KW-1185">Reference proteome</keyword>
<organism evidence="10 11">
    <name type="scientific">Streptomyces paromomycinus</name>
    <name type="common">Streptomyces rimosus subsp. paromomycinus</name>
    <dbReference type="NCBI Taxonomy" id="92743"/>
    <lineage>
        <taxon>Bacteria</taxon>
        <taxon>Bacillati</taxon>
        <taxon>Actinomycetota</taxon>
        <taxon>Actinomycetes</taxon>
        <taxon>Kitasatosporales</taxon>
        <taxon>Streptomycetaceae</taxon>
        <taxon>Streptomyces</taxon>
    </lineage>
</organism>